<protein>
    <submittedName>
        <fullName evidence="2">Putative secreted salivary gland peptidesecreted salivary gland peptide</fullName>
    </submittedName>
</protein>
<dbReference type="Gene3D" id="4.10.410.10">
    <property type="entry name" value="Pancreatic trypsin inhibitor Kunitz domain"/>
    <property type="match status" value="1"/>
</dbReference>
<reference evidence="2" key="1">
    <citation type="journal article" date="2018" name="PLoS Negl. Trop. Dis.">
        <title>Sialome diversity of ticks revealed by RNAseq of single tick salivary glands.</title>
        <authorList>
            <person name="Perner J."/>
            <person name="Kropackova S."/>
            <person name="Kopacek P."/>
            <person name="Ribeiro J.M."/>
        </authorList>
    </citation>
    <scope>NUCLEOTIDE SEQUENCE</scope>
    <source>
        <strain evidence="2">Siblings of single egg batch collected in Ceske Budejovice</strain>
        <tissue evidence="2">Salivary glands</tissue>
    </source>
</reference>
<feature type="non-terminal residue" evidence="2">
    <location>
        <position position="1"/>
    </location>
</feature>
<evidence type="ECO:0000256" key="1">
    <source>
        <dbReference type="SAM" id="Phobius"/>
    </source>
</evidence>
<proteinExistence type="predicted"/>
<sequence>IPEAEIMATTFACSVKVVVVLAFLFAVTCKTEASSRRQHTCAYPQTCTNPGTNDPSHVVTATAQYNPTTKKCETIPSETGPHNCQKFATLADCQKNCASAKQ</sequence>
<dbReference type="EMBL" id="GEGO01002819">
    <property type="protein sequence ID" value="JAR92585.1"/>
    <property type="molecule type" value="Transcribed_RNA"/>
</dbReference>
<accession>A0A147BQA3</accession>
<keyword evidence="1" id="KW-0812">Transmembrane</keyword>
<dbReference type="SUPFAM" id="SSF57362">
    <property type="entry name" value="BPTI-like"/>
    <property type="match status" value="1"/>
</dbReference>
<name>A0A147BQA3_IXORI</name>
<keyword evidence="1" id="KW-1133">Transmembrane helix</keyword>
<keyword evidence="1" id="KW-0472">Membrane</keyword>
<dbReference type="GO" id="GO:0004867">
    <property type="term" value="F:serine-type endopeptidase inhibitor activity"/>
    <property type="evidence" value="ECO:0007669"/>
    <property type="project" value="InterPro"/>
</dbReference>
<dbReference type="AlphaFoldDB" id="A0A147BQA3"/>
<feature type="transmembrane region" description="Helical" evidence="1">
    <location>
        <begin position="6"/>
        <end position="27"/>
    </location>
</feature>
<organism evidence="2">
    <name type="scientific">Ixodes ricinus</name>
    <name type="common">Common tick</name>
    <name type="synonym">Acarus ricinus</name>
    <dbReference type="NCBI Taxonomy" id="34613"/>
    <lineage>
        <taxon>Eukaryota</taxon>
        <taxon>Metazoa</taxon>
        <taxon>Ecdysozoa</taxon>
        <taxon>Arthropoda</taxon>
        <taxon>Chelicerata</taxon>
        <taxon>Arachnida</taxon>
        <taxon>Acari</taxon>
        <taxon>Parasitiformes</taxon>
        <taxon>Ixodida</taxon>
        <taxon>Ixodoidea</taxon>
        <taxon>Ixodidae</taxon>
        <taxon>Ixodinae</taxon>
        <taxon>Ixodes</taxon>
    </lineage>
</organism>
<evidence type="ECO:0000313" key="2">
    <source>
        <dbReference type="EMBL" id="JAR92585.1"/>
    </source>
</evidence>
<dbReference type="InterPro" id="IPR036880">
    <property type="entry name" value="Kunitz_BPTI_sf"/>
</dbReference>